<gene>
    <name evidence="2" type="ORF">B0H66DRAFT_536495</name>
</gene>
<dbReference type="PANTHER" id="PTHR43662:SF6">
    <property type="entry name" value="DUF1996 DOMAIN-CONTAINING PROTEIN"/>
    <property type="match status" value="1"/>
</dbReference>
<dbReference type="PANTHER" id="PTHR43662">
    <property type="match status" value="1"/>
</dbReference>
<organism evidence="2 3">
    <name type="scientific">Apodospora peruviana</name>
    <dbReference type="NCBI Taxonomy" id="516989"/>
    <lineage>
        <taxon>Eukaryota</taxon>
        <taxon>Fungi</taxon>
        <taxon>Dikarya</taxon>
        <taxon>Ascomycota</taxon>
        <taxon>Pezizomycotina</taxon>
        <taxon>Sordariomycetes</taxon>
        <taxon>Sordariomycetidae</taxon>
        <taxon>Sordariales</taxon>
        <taxon>Lasiosphaeriaceae</taxon>
        <taxon>Apodospora</taxon>
    </lineage>
</organism>
<dbReference type="InterPro" id="IPR018535">
    <property type="entry name" value="DUF1996"/>
</dbReference>
<keyword evidence="3" id="KW-1185">Reference proteome</keyword>
<feature type="domain" description="DUF1996" evidence="1">
    <location>
        <begin position="92"/>
        <end position="139"/>
    </location>
</feature>
<dbReference type="Pfam" id="PF09362">
    <property type="entry name" value="DUF1996"/>
    <property type="match status" value="1"/>
</dbReference>
<evidence type="ECO:0000313" key="3">
    <source>
        <dbReference type="Proteomes" id="UP001283341"/>
    </source>
</evidence>
<reference evidence="2" key="2">
    <citation type="submission" date="2023-06" db="EMBL/GenBank/DDBJ databases">
        <authorList>
            <consortium name="Lawrence Berkeley National Laboratory"/>
            <person name="Haridas S."/>
            <person name="Hensen N."/>
            <person name="Bonometti L."/>
            <person name="Westerberg I."/>
            <person name="Brannstrom I.O."/>
            <person name="Guillou S."/>
            <person name="Cros-Aarteil S."/>
            <person name="Calhoun S."/>
            <person name="Kuo A."/>
            <person name="Mondo S."/>
            <person name="Pangilinan J."/>
            <person name="Riley R."/>
            <person name="Labutti K."/>
            <person name="Andreopoulos B."/>
            <person name="Lipzen A."/>
            <person name="Chen C."/>
            <person name="Yanf M."/>
            <person name="Daum C."/>
            <person name="Ng V."/>
            <person name="Clum A."/>
            <person name="Steindorff A."/>
            <person name="Ohm R."/>
            <person name="Martin F."/>
            <person name="Silar P."/>
            <person name="Natvig D."/>
            <person name="Lalanne C."/>
            <person name="Gautier V."/>
            <person name="Ament-Velasquez S.L."/>
            <person name="Kruys A."/>
            <person name="Hutchinson M.I."/>
            <person name="Powell A.J."/>
            <person name="Barry K."/>
            <person name="Miller A.N."/>
            <person name="Grigoriev I.V."/>
            <person name="Debuchy R."/>
            <person name="Gladieux P."/>
            <person name="Thoren M.H."/>
            <person name="Johannesson H."/>
        </authorList>
    </citation>
    <scope>NUCLEOTIDE SEQUENCE</scope>
    <source>
        <strain evidence="2">CBS 118394</strain>
    </source>
</reference>
<accession>A0AAE0M1G7</accession>
<evidence type="ECO:0000313" key="2">
    <source>
        <dbReference type="EMBL" id="KAK3315632.1"/>
    </source>
</evidence>
<proteinExistence type="predicted"/>
<evidence type="ECO:0000259" key="1">
    <source>
        <dbReference type="Pfam" id="PF09362"/>
    </source>
</evidence>
<dbReference type="EMBL" id="JAUEDM010000006">
    <property type="protein sequence ID" value="KAK3315632.1"/>
    <property type="molecule type" value="Genomic_DNA"/>
</dbReference>
<reference evidence="2" key="1">
    <citation type="journal article" date="2023" name="Mol. Phylogenet. Evol.">
        <title>Genome-scale phylogeny and comparative genomics of the fungal order Sordariales.</title>
        <authorList>
            <person name="Hensen N."/>
            <person name="Bonometti L."/>
            <person name="Westerberg I."/>
            <person name="Brannstrom I.O."/>
            <person name="Guillou S."/>
            <person name="Cros-Aarteil S."/>
            <person name="Calhoun S."/>
            <person name="Haridas S."/>
            <person name="Kuo A."/>
            <person name="Mondo S."/>
            <person name="Pangilinan J."/>
            <person name="Riley R."/>
            <person name="LaButti K."/>
            <person name="Andreopoulos B."/>
            <person name="Lipzen A."/>
            <person name="Chen C."/>
            <person name="Yan M."/>
            <person name="Daum C."/>
            <person name="Ng V."/>
            <person name="Clum A."/>
            <person name="Steindorff A."/>
            <person name="Ohm R.A."/>
            <person name="Martin F."/>
            <person name="Silar P."/>
            <person name="Natvig D.O."/>
            <person name="Lalanne C."/>
            <person name="Gautier V."/>
            <person name="Ament-Velasquez S.L."/>
            <person name="Kruys A."/>
            <person name="Hutchinson M.I."/>
            <person name="Powell A.J."/>
            <person name="Barry K."/>
            <person name="Miller A.N."/>
            <person name="Grigoriev I.V."/>
            <person name="Debuchy R."/>
            <person name="Gladieux P."/>
            <person name="Hiltunen Thoren M."/>
            <person name="Johannesson H."/>
        </authorList>
    </citation>
    <scope>NUCLEOTIDE SEQUENCE</scope>
    <source>
        <strain evidence="2">CBS 118394</strain>
    </source>
</reference>
<dbReference type="AlphaFoldDB" id="A0AAE0M1G7"/>
<protein>
    <recommendedName>
        <fullName evidence="1">DUF1996 domain-containing protein</fullName>
    </recommendedName>
</protein>
<sequence>MRPRVINLCPDPHSVKQSEAIPVGYGIARPSINGTYKRVPQMVNQFNEGDNARITVYYTSPEPTLTTAFRPTHPTTKAMSPIRLVGPTMFASVGAKCPASYPIKTPQVMYEVNWDTAHFINEPWPTDGTQPFVLSTGDT</sequence>
<comment type="caution">
    <text evidence="2">The sequence shown here is derived from an EMBL/GenBank/DDBJ whole genome shotgun (WGS) entry which is preliminary data.</text>
</comment>
<dbReference type="Proteomes" id="UP001283341">
    <property type="component" value="Unassembled WGS sequence"/>
</dbReference>
<name>A0AAE0M1G7_9PEZI</name>